<dbReference type="Pfam" id="PF03358">
    <property type="entry name" value="FMN_red"/>
    <property type="match status" value="1"/>
</dbReference>
<evidence type="ECO:0000313" key="3">
    <source>
        <dbReference type="Proteomes" id="UP000279275"/>
    </source>
</evidence>
<protein>
    <submittedName>
        <fullName evidence="2">Flavodoxin</fullName>
    </submittedName>
</protein>
<dbReference type="OrthoDB" id="8853249at2"/>
<proteinExistence type="predicted"/>
<sequence>MSTLSAVALVCSLKPSPAQSSSALLARQLLDEFEKFDVTGKSVRVADLDIRPGVTVDEGDGDQWPQVRELILDADILLLATPTWLGHPSSITQRVLERLDAELGETDDAGRPSMAGKVAVVAVVGNEDGAHKVIADVFQGLDDVGFTVPAQGATYWNGEAMHKVDYQDLPEPPEQTLAAGTTLARNAAHLAGLLRNGPYPPP</sequence>
<accession>A0A3M2L3E2</accession>
<evidence type="ECO:0000259" key="1">
    <source>
        <dbReference type="Pfam" id="PF03358"/>
    </source>
</evidence>
<keyword evidence="3" id="KW-1185">Reference proteome</keyword>
<dbReference type="InterPro" id="IPR005025">
    <property type="entry name" value="FMN_Rdtase-like_dom"/>
</dbReference>
<name>A0A3M2L3E2_9NOCA</name>
<feature type="domain" description="NADPH-dependent FMN reductase-like" evidence="1">
    <location>
        <begin position="7"/>
        <end position="153"/>
    </location>
</feature>
<dbReference type="SUPFAM" id="SSF52218">
    <property type="entry name" value="Flavoproteins"/>
    <property type="match status" value="1"/>
</dbReference>
<reference evidence="2 3" key="1">
    <citation type="submission" date="2018-10" db="EMBL/GenBank/DDBJ databases">
        <title>Isolation from cow dung.</title>
        <authorList>
            <person name="Ling L."/>
        </authorList>
    </citation>
    <scope>NUCLEOTIDE SEQUENCE [LARGE SCALE GENOMIC DNA]</scope>
    <source>
        <strain evidence="2 3">NEAU-LL90</strain>
    </source>
</reference>
<comment type="caution">
    <text evidence="2">The sequence shown here is derived from an EMBL/GenBank/DDBJ whole genome shotgun (WGS) entry which is preliminary data.</text>
</comment>
<dbReference type="GO" id="GO:0016491">
    <property type="term" value="F:oxidoreductase activity"/>
    <property type="evidence" value="ECO:0007669"/>
    <property type="project" value="InterPro"/>
</dbReference>
<dbReference type="Gene3D" id="3.40.50.360">
    <property type="match status" value="1"/>
</dbReference>
<dbReference type="Proteomes" id="UP000279275">
    <property type="component" value="Unassembled WGS sequence"/>
</dbReference>
<dbReference type="EMBL" id="RFFH01000010">
    <property type="protein sequence ID" value="RMI30385.1"/>
    <property type="molecule type" value="Genomic_DNA"/>
</dbReference>
<dbReference type="RefSeq" id="WP_122190053.1">
    <property type="nucleotide sequence ID" value="NZ_RFFH01000010.1"/>
</dbReference>
<organism evidence="2 3">
    <name type="scientific">Nocardia stercoris</name>
    <dbReference type="NCBI Taxonomy" id="2483361"/>
    <lineage>
        <taxon>Bacteria</taxon>
        <taxon>Bacillati</taxon>
        <taxon>Actinomycetota</taxon>
        <taxon>Actinomycetes</taxon>
        <taxon>Mycobacteriales</taxon>
        <taxon>Nocardiaceae</taxon>
        <taxon>Nocardia</taxon>
    </lineage>
</organism>
<evidence type="ECO:0000313" key="2">
    <source>
        <dbReference type="EMBL" id="RMI30385.1"/>
    </source>
</evidence>
<dbReference type="InterPro" id="IPR029039">
    <property type="entry name" value="Flavoprotein-like_sf"/>
</dbReference>
<dbReference type="AlphaFoldDB" id="A0A3M2L3E2"/>
<gene>
    <name evidence="2" type="ORF">EBN03_22375</name>
</gene>